<feature type="transmembrane region" description="Helical" evidence="1">
    <location>
        <begin position="110"/>
        <end position="129"/>
    </location>
</feature>
<comment type="caution">
    <text evidence="2">The sequence shown here is derived from an EMBL/GenBank/DDBJ whole genome shotgun (WGS) entry which is preliminary data.</text>
</comment>
<evidence type="ECO:0000313" key="3">
    <source>
        <dbReference type="Proteomes" id="UP000271125"/>
    </source>
</evidence>
<proteinExistence type="predicted"/>
<dbReference type="PANTHER" id="PTHR36833:SF2">
    <property type="entry name" value="SLR0610 PROTEIN"/>
    <property type="match status" value="1"/>
</dbReference>
<feature type="transmembrane region" description="Helical" evidence="1">
    <location>
        <begin position="174"/>
        <end position="191"/>
    </location>
</feature>
<feature type="transmembrane region" description="Helical" evidence="1">
    <location>
        <begin position="61"/>
        <end position="90"/>
    </location>
</feature>
<feature type="transmembrane region" description="Helical" evidence="1">
    <location>
        <begin position="141"/>
        <end position="168"/>
    </location>
</feature>
<dbReference type="Proteomes" id="UP000271125">
    <property type="component" value="Unassembled WGS sequence"/>
</dbReference>
<name>A0A660SN69_UNCT6</name>
<accession>A0A660SN69</accession>
<evidence type="ECO:0000256" key="1">
    <source>
        <dbReference type="SAM" id="Phobius"/>
    </source>
</evidence>
<evidence type="ECO:0000313" key="2">
    <source>
        <dbReference type="EMBL" id="RKX71491.1"/>
    </source>
</evidence>
<feature type="transmembrane region" description="Helical" evidence="1">
    <location>
        <begin position="222"/>
        <end position="243"/>
    </location>
</feature>
<dbReference type="Pfam" id="PF06182">
    <property type="entry name" value="ABC2_membrane_6"/>
    <property type="match status" value="1"/>
</dbReference>
<sequence length="255" mass="30009">MVVNTIKALINISIEKDKVYIKDTLLLLLFDIVNLLIQILFFKIIFMHFNIIKGFSFNEVIFIVITAQIIEILYNSFFMGGFSSMSSWVAMGKFDYFLLLPQHRELIMNLYEMSMKNLIEIIFPLLLLVKYNPFKYFWDIPLYIVFILLGLFVRYSFGYFIASLAIIYTRIDTLQMIENMLFTYSIFPYVIYKQMAKWIFVVIIPLGLIANIPFAYFNSHSLYLIFLAIIISSIYLILGKLIYIKFLKKYQSAGG</sequence>
<dbReference type="PANTHER" id="PTHR36833">
    <property type="entry name" value="SLR0610 PROTEIN-RELATED"/>
    <property type="match status" value="1"/>
</dbReference>
<feature type="transmembrane region" description="Helical" evidence="1">
    <location>
        <begin position="25"/>
        <end position="49"/>
    </location>
</feature>
<keyword evidence="1" id="KW-1133">Transmembrane helix</keyword>
<evidence type="ECO:0008006" key="4">
    <source>
        <dbReference type="Google" id="ProtNLM"/>
    </source>
</evidence>
<dbReference type="InterPro" id="IPR010390">
    <property type="entry name" value="ABC-2_transporter-like"/>
</dbReference>
<feature type="transmembrane region" description="Helical" evidence="1">
    <location>
        <begin position="198"/>
        <end position="216"/>
    </location>
</feature>
<organism evidence="2 3">
    <name type="scientific">candidate division TA06 bacterium</name>
    <dbReference type="NCBI Taxonomy" id="2250710"/>
    <lineage>
        <taxon>Bacteria</taxon>
        <taxon>Bacteria division TA06</taxon>
    </lineage>
</organism>
<keyword evidence="1" id="KW-0472">Membrane</keyword>
<reference evidence="2 3" key="1">
    <citation type="submission" date="2018-06" db="EMBL/GenBank/DDBJ databases">
        <title>Extensive metabolic versatility and redundancy in microbially diverse, dynamic hydrothermal sediments.</title>
        <authorList>
            <person name="Dombrowski N."/>
            <person name="Teske A."/>
            <person name="Baker B.J."/>
        </authorList>
    </citation>
    <scope>NUCLEOTIDE SEQUENCE [LARGE SCALE GENOMIC DNA]</scope>
    <source>
        <strain evidence="2">B10_G13</strain>
    </source>
</reference>
<dbReference type="EMBL" id="QNBD01000088">
    <property type="protein sequence ID" value="RKX71491.1"/>
    <property type="molecule type" value="Genomic_DNA"/>
</dbReference>
<dbReference type="AlphaFoldDB" id="A0A660SN69"/>
<gene>
    <name evidence="2" type="ORF">DRP43_02420</name>
</gene>
<keyword evidence="1" id="KW-0812">Transmembrane</keyword>
<protein>
    <recommendedName>
        <fullName evidence="4">ABC transporter permease</fullName>
    </recommendedName>
</protein>